<dbReference type="PANTHER" id="PTHR41523">
    <property type="entry name" value="TWO-COMPONENT SYSTEM SENSOR PROTEIN"/>
    <property type="match status" value="1"/>
</dbReference>
<comment type="catalytic activity">
    <reaction evidence="1">
        <text>ATP + protein L-histidine = ADP + protein N-phospho-L-histidine.</text>
        <dbReference type="EC" id="2.7.13.3"/>
    </reaction>
</comment>
<dbReference type="Gene3D" id="3.30.565.10">
    <property type="entry name" value="Histidine kinase-like ATPase, C-terminal domain"/>
    <property type="match status" value="1"/>
</dbReference>
<evidence type="ECO:0000256" key="4">
    <source>
        <dbReference type="ARBA" id="ARBA00022679"/>
    </source>
</evidence>
<dbReference type="Pfam" id="PF02518">
    <property type="entry name" value="HATPase_c"/>
    <property type="match status" value="1"/>
</dbReference>
<comment type="caution">
    <text evidence="12">The sequence shown here is derived from an EMBL/GenBank/DDBJ whole genome shotgun (WGS) entry which is preliminary data.</text>
</comment>
<dbReference type="SUPFAM" id="SSF48452">
    <property type="entry name" value="TPR-like"/>
    <property type="match status" value="2"/>
</dbReference>
<evidence type="ECO:0000256" key="6">
    <source>
        <dbReference type="ARBA" id="ARBA00022777"/>
    </source>
</evidence>
<accession>A0ABV8ZGA7</accession>
<evidence type="ECO:0000256" key="1">
    <source>
        <dbReference type="ARBA" id="ARBA00000085"/>
    </source>
</evidence>
<dbReference type="EMBL" id="JBHSFY010000011">
    <property type="protein sequence ID" value="MFC4478753.1"/>
    <property type="molecule type" value="Genomic_DNA"/>
</dbReference>
<dbReference type="Gene3D" id="3.30.450.20">
    <property type="entry name" value="PAS domain"/>
    <property type="match status" value="1"/>
</dbReference>
<evidence type="ECO:0000256" key="3">
    <source>
        <dbReference type="ARBA" id="ARBA00022553"/>
    </source>
</evidence>
<keyword evidence="5" id="KW-0547">Nucleotide-binding</keyword>
<keyword evidence="8" id="KW-0802">TPR repeat</keyword>
<protein>
    <recommendedName>
        <fullName evidence="2">histidine kinase</fullName>
        <ecNumber evidence="2">2.7.13.3</ecNumber>
    </recommendedName>
</protein>
<dbReference type="PANTHER" id="PTHR41523:SF8">
    <property type="entry name" value="ETHYLENE RESPONSE SENSOR PROTEIN"/>
    <property type="match status" value="1"/>
</dbReference>
<dbReference type="InterPro" id="IPR011495">
    <property type="entry name" value="Sig_transdc_His_kin_sub2_dim/P"/>
</dbReference>
<organism evidence="12 13">
    <name type="scientific">Flavobacterium chungangensis</name>
    <dbReference type="NCBI Taxonomy" id="2708132"/>
    <lineage>
        <taxon>Bacteria</taxon>
        <taxon>Pseudomonadati</taxon>
        <taxon>Bacteroidota</taxon>
        <taxon>Flavobacteriia</taxon>
        <taxon>Flavobacteriales</taxon>
        <taxon>Flavobacteriaceae</taxon>
        <taxon>Flavobacterium</taxon>
    </lineage>
</organism>
<feature type="repeat" description="TPR" evidence="8">
    <location>
        <begin position="310"/>
        <end position="343"/>
    </location>
</feature>
<dbReference type="Pfam" id="PF13181">
    <property type="entry name" value="TPR_8"/>
    <property type="match status" value="2"/>
</dbReference>
<name>A0ABV8ZGA7_9FLAO</name>
<evidence type="ECO:0000256" key="9">
    <source>
        <dbReference type="SAM" id="Phobius"/>
    </source>
</evidence>
<evidence type="ECO:0000256" key="10">
    <source>
        <dbReference type="SAM" id="SignalP"/>
    </source>
</evidence>
<dbReference type="EC" id="2.7.13.3" evidence="2"/>
<proteinExistence type="predicted"/>
<dbReference type="RefSeq" id="WP_379799643.1">
    <property type="nucleotide sequence ID" value="NZ_JBHSFY010000011.1"/>
</dbReference>
<keyword evidence="10" id="KW-0732">Signal</keyword>
<keyword evidence="3" id="KW-0597">Phosphoprotein</keyword>
<evidence type="ECO:0000259" key="11">
    <source>
        <dbReference type="SMART" id="SM00387"/>
    </source>
</evidence>
<evidence type="ECO:0000256" key="2">
    <source>
        <dbReference type="ARBA" id="ARBA00012438"/>
    </source>
</evidence>
<dbReference type="InterPro" id="IPR036890">
    <property type="entry name" value="HATPase_C_sf"/>
</dbReference>
<evidence type="ECO:0000313" key="13">
    <source>
        <dbReference type="Proteomes" id="UP001596003"/>
    </source>
</evidence>
<reference evidence="13" key="1">
    <citation type="journal article" date="2019" name="Int. J. Syst. Evol. Microbiol.">
        <title>The Global Catalogue of Microorganisms (GCM) 10K type strain sequencing project: providing services to taxonomists for standard genome sequencing and annotation.</title>
        <authorList>
            <consortium name="The Broad Institute Genomics Platform"/>
            <consortium name="The Broad Institute Genome Sequencing Center for Infectious Disease"/>
            <person name="Wu L."/>
            <person name="Ma J."/>
        </authorList>
    </citation>
    <scope>NUCLEOTIDE SEQUENCE [LARGE SCALE GENOMIC DNA]</scope>
    <source>
        <strain evidence="13">NBRC 103627</strain>
    </source>
</reference>
<dbReference type="SUPFAM" id="SSF55874">
    <property type="entry name" value="ATPase domain of HSP90 chaperone/DNA topoisomerase II/histidine kinase"/>
    <property type="match status" value="1"/>
</dbReference>
<keyword evidence="9" id="KW-0812">Transmembrane</keyword>
<evidence type="ECO:0000256" key="7">
    <source>
        <dbReference type="ARBA" id="ARBA00022840"/>
    </source>
</evidence>
<evidence type="ECO:0000256" key="8">
    <source>
        <dbReference type="PROSITE-ProRule" id="PRU00339"/>
    </source>
</evidence>
<dbReference type="InterPro" id="IPR003594">
    <property type="entry name" value="HATPase_dom"/>
</dbReference>
<sequence length="801" mass="92687">MKKVIFLLLLTFFTTTTFCQNETNKLKLQKDRLMLHNVAIYLRNVNQGSIDIDSAMILASKAHKLPYTLANDEGFNDGSNFPGNNLITNNYARGAELLLPRLNTVDQIRLSLQIGSFYLFKAGAKKDDLKNALLYINKAQKLAEKSKIQKWNFQSKYLLAKYYYQADKPQLSSTIFSQLVNAARKTQNEQILAEAIDNQGTFMPDSNKEKAVILAEALAIYKKLGNKEKELETYMKIIPVHFWTGKMKLARQELLTSLNLQKKIGFLYTQYTETTISYIDLFNNNFKDALYYALRSVSSMEKTKDYAFADSFYIRLGNIYNSTGYYDDAIKFYQKGIEYNQREINAGTWYKSFFGSVRALMDNSKYSEALKYLESNSKKYPPKNDLDNMILNQLKARCYEELGKLKEAEACYEKLDFFAKKLNSAETLKDVATCTSIMALFYVKIHKPEKAEEITNRILATTHHTEGFNRYVLELTLFKIDSLNGKYFSAIEHMRNYTRIQDSMDNMRKNLDYENLKFKFETSAKIQNIKSLKEQTDLQKRELHSSKLLNTISVSSLLLLLIIIILLYNRAKIKQRSTSRIQLKEKEIKLKNVKLERLVEEKEWLLKEIHHRVKNNLQTIISLLNSQSSYLKDDLAISTIKNSQNRIYAMSLIHQKLYKEDNVSMIDMPDYCNELVEYLKESFNAEYIHFEVKIDAIELDISQAIALGLIINEVITNSIKYAFKDTQNCIIRLSLSEISENCYKLFISDNGIGIQDIVELQNSNSFGMTLINGLSNTLEGDLAIKNENGLSFELVFKKEFR</sequence>
<feature type="transmembrane region" description="Helical" evidence="9">
    <location>
        <begin position="548"/>
        <end position="568"/>
    </location>
</feature>
<dbReference type="PROSITE" id="PS50005">
    <property type="entry name" value="TPR"/>
    <property type="match status" value="1"/>
</dbReference>
<keyword evidence="9" id="KW-1133">Transmembrane helix</keyword>
<feature type="chain" id="PRO_5046359738" description="histidine kinase" evidence="10">
    <location>
        <begin position="20"/>
        <end position="801"/>
    </location>
</feature>
<feature type="domain" description="Histidine kinase/HSP90-like ATPase" evidence="11">
    <location>
        <begin position="702"/>
        <end position="800"/>
    </location>
</feature>
<keyword evidence="6 12" id="KW-0418">Kinase</keyword>
<dbReference type="SMART" id="SM00387">
    <property type="entry name" value="HATPase_c"/>
    <property type="match status" value="1"/>
</dbReference>
<dbReference type="InterPro" id="IPR011990">
    <property type="entry name" value="TPR-like_helical_dom_sf"/>
</dbReference>
<evidence type="ECO:0000313" key="12">
    <source>
        <dbReference type="EMBL" id="MFC4478753.1"/>
    </source>
</evidence>
<evidence type="ECO:0000256" key="5">
    <source>
        <dbReference type="ARBA" id="ARBA00022741"/>
    </source>
</evidence>
<dbReference type="Pfam" id="PF07568">
    <property type="entry name" value="HisKA_2"/>
    <property type="match status" value="1"/>
</dbReference>
<feature type="signal peptide" evidence="10">
    <location>
        <begin position="1"/>
        <end position="19"/>
    </location>
</feature>
<keyword evidence="13" id="KW-1185">Reference proteome</keyword>
<dbReference type="GO" id="GO:0016301">
    <property type="term" value="F:kinase activity"/>
    <property type="evidence" value="ECO:0007669"/>
    <property type="project" value="UniProtKB-KW"/>
</dbReference>
<keyword evidence="9" id="KW-0472">Membrane</keyword>
<dbReference type="Gene3D" id="1.25.40.10">
    <property type="entry name" value="Tetratricopeptide repeat domain"/>
    <property type="match status" value="3"/>
</dbReference>
<dbReference type="Proteomes" id="UP001596003">
    <property type="component" value="Unassembled WGS sequence"/>
</dbReference>
<keyword evidence="7" id="KW-0067">ATP-binding</keyword>
<dbReference type="InterPro" id="IPR019734">
    <property type="entry name" value="TPR_rpt"/>
</dbReference>
<keyword evidence="4" id="KW-0808">Transferase</keyword>
<gene>
    <name evidence="12" type="ORF">ACFO3N_16885</name>
</gene>